<dbReference type="CDD" id="cd00051">
    <property type="entry name" value="EFh"/>
    <property type="match status" value="2"/>
</dbReference>
<dbReference type="Gene3D" id="1.10.238.10">
    <property type="entry name" value="EF-hand"/>
    <property type="match status" value="2"/>
</dbReference>
<keyword evidence="4" id="KW-0862">Zinc</keyword>
<evidence type="ECO:0000256" key="6">
    <source>
        <dbReference type="PROSITE-ProRule" id="PRU01371"/>
    </source>
</evidence>
<evidence type="ECO:0000259" key="9">
    <source>
        <dbReference type="PROSITE" id="PS52027"/>
    </source>
</evidence>
<dbReference type="Proteomes" id="UP000037460">
    <property type="component" value="Unassembled WGS sequence"/>
</dbReference>
<dbReference type="InterPro" id="IPR018247">
    <property type="entry name" value="EF_Hand_1_Ca_BS"/>
</dbReference>
<dbReference type="EMBL" id="JWZX01001788">
    <property type="protein sequence ID" value="KOO32380.1"/>
    <property type="molecule type" value="Genomic_DNA"/>
</dbReference>
<keyword evidence="3 6" id="KW-0863">Zinc-finger</keyword>
<comment type="caution">
    <text evidence="10">The sequence shown here is derived from an EMBL/GenBank/DDBJ whole genome shotgun (WGS) entry which is preliminary data.</text>
</comment>
<dbReference type="InterPro" id="IPR049899">
    <property type="entry name" value="Znf_C2HC_C3H"/>
</dbReference>
<evidence type="ECO:0000256" key="1">
    <source>
        <dbReference type="ARBA" id="ARBA00022723"/>
    </source>
</evidence>
<evidence type="ECO:0000313" key="11">
    <source>
        <dbReference type="Proteomes" id="UP000037460"/>
    </source>
</evidence>
<proteinExistence type="predicted"/>
<sequence length="512" mass="56811">MPPPGWKTCPHCNAAFSPSSIDRHERRCKDRADVKAEHAALQELRKIEGPRPKALPDWPKCPNCGEPYGPHAIGPHTKRCVKLLPHGANGYGPQDHHNDPRFKHLYKAAQINLKDEAPSLVESVGDALSALGKSVSSVLAALGPQISEAEMSRLRKLFRRFDANGDELLDREEFGVLMRNCFPSRVADADSLCSSMFDDADVDDSGAISFEEFVKHYLAMKQPDVDPRFEEACTMFEFFDADWSGSLDPDELMCLLNQIFPERCDENEERARELFRSMDTDGSGAISFPEFVAYFDTLKNLYDGSPPPEAAASAPTAEELAAAAAREQAELEAALVTCRCGLRFLPTVMAEHQRSCEAVAPTKKEVHFVEEDATQDMLSSDLATPAEGIRASIEFAENDANTFVPCEWCGRTFFPDRLPIHLRVCKQRKAQEPITGIRPTIVDGRTEIMGRYRSMKSGKWTQSGRIPVAALPAGATKEYSPQKAAAVRTKDAEGERKVREANEKQAAMERAY</sequence>
<keyword evidence="2" id="KW-0677">Repeat</keyword>
<feature type="domain" description="C2HC/C3H-type" evidence="9">
    <location>
        <begin position="402"/>
        <end position="431"/>
    </location>
</feature>
<gene>
    <name evidence="10" type="ORF">Ctob_002323</name>
</gene>
<organism evidence="10 11">
    <name type="scientific">Chrysochromulina tobinii</name>
    <dbReference type="NCBI Taxonomy" id="1460289"/>
    <lineage>
        <taxon>Eukaryota</taxon>
        <taxon>Haptista</taxon>
        <taxon>Haptophyta</taxon>
        <taxon>Prymnesiophyceae</taxon>
        <taxon>Prymnesiales</taxon>
        <taxon>Chrysochromulinaceae</taxon>
        <taxon>Chrysochromulina</taxon>
    </lineage>
</organism>
<feature type="region of interest" description="Disordered" evidence="7">
    <location>
        <begin position="481"/>
        <end position="512"/>
    </location>
</feature>
<dbReference type="PANTHER" id="PTHR23050">
    <property type="entry name" value="CALCIUM BINDING PROTEIN"/>
    <property type="match status" value="1"/>
</dbReference>
<dbReference type="InterPro" id="IPR002048">
    <property type="entry name" value="EF_hand_dom"/>
</dbReference>
<feature type="compositionally biased region" description="Basic and acidic residues" evidence="7">
    <location>
        <begin position="488"/>
        <end position="512"/>
    </location>
</feature>
<keyword evidence="5" id="KW-0106">Calcium</keyword>
<name>A0A0M0K0P0_9EUKA</name>
<evidence type="ECO:0000256" key="3">
    <source>
        <dbReference type="ARBA" id="ARBA00022771"/>
    </source>
</evidence>
<dbReference type="Pfam" id="PF13499">
    <property type="entry name" value="EF-hand_7"/>
    <property type="match status" value="2"/>
</dbReference>
<evidence type="ECO:0000256" key="2">
    <source>
        <dbReference type="ARBA" id="ARBA00022737"/>
    </source>
</evidence>
<dbReference type="PROSITE" id="PS52027">
    <property type="entry name" value="ZF_C2HC_C3H"/>
    <property type="match status" value="1"/>
</dbReference>
<dbReference type="Gene3D" id="3.30.160.60">
    <property type="entry name" value="Classic Zinc Finger"/>
    <property type="match status" value="1"/>
</dbReference>
<keyword evidence="1" id="KW-0479">Metal-binding</keyword>
<feature type="domain" description="EF-hand" evidence="8">
    <location>
        <begin position="188"/>
        <end position="223"/>
    </location>
</feature>
<feature type="domain" description="EF-hand" evidence="8">
    <location>
        <begin position="149"/>
        <end position="184"/>
    </location>
</feature>
<dbReference type="FunFam" id="1.10.238.10:FF:000003">
    <property type="entry name" value="Calmodulin A"/>
    <property type="match status" value="1"/>
</dbReference>
<dbReference type="SUPFAM" id="SSF47473">
    <property type="entry name" value="EF-hand"/>
    <property type="match status" value="1"/>
</dbReference>
<dbReference type="InterPro" id="IPR011992">
    <property type="entry name" value="EF-hand-dom_pair"/>
</dbReference>
<dbReference type="GO" id="GO:0005509">
    <property type="term" value="F:calcium ion binding"/>
    <property type="evidence" value="ECO:0007669"/>
    <property type="project" value="InterPro"/>
</dbReference>
<dbReference type="PROSITE" id="PS00018">
    <property type="entry name" value="EF_HAND_1"/>
    <property type="match status" value="2"/>
</dbReference>
<evidence type="ECO:0000256" key="4">
    <source>
        <dbReference type="ARBA" id="ARBA00022833"/>
    </source>
</evidence>
<accession>A0A0M0K0P0</accession>
<dbReference type="Pfam" id="PF13913">
    <property type="entry name" value="zf-C2HC_2"/>
    <property type="match status" value="3"/>
</dbReference>
<protein>
    <submittedName>
        <fullName evidence="10">Calmodulin</fullName>
    </submittedName>
</protein>
<dbReference type="AlphaFoldDB" id="A0A0M0K0P0"/>
<dbReference type="SMART" id="SM00054">
    <property type="entry name" value="EFh"/>
    <property type="match status" value="4"/>
</dbReference>
<dbReference type="OrthoDB" id="265955at2759"/>
<evidence type="ECO:0000256" key="5">
    <source>
        <dbReference type="ARBA" id="ARBA00022837"/>
    </source>
</evidence>
<dbReference type="GO" id="GO:0008270">
    <property type="term" value="F:zinc ion binding"/>
    <property type="evidence" value="ECO:0007669"/>
    <property type="project" value="UniProtKB-KW"/>
</dbReference>
<feature type="domain" description="EF-hand" evidence="8">
    <location>
        <begin position="266"/>
        <end position="301"/>
    </location>
</feature>
<evidence type="ECO:0000256" key="7">
    <source>
        <dbReference type="SAM" id="MobiDB-lite"/>
    </source>
</evidence>
<dbReference type="InterPro" id="IPR050145">
    <property type="entry name" value="Centrin_CML-like"/>
</dbReference>
<feature type="non-terminal residue" evidence="10">
    <location>
        <position position="512"/>
    </location>
</feature>
<dbReference type="PROSITE" id="PS50222">
    <property type="entry name" value="EF_HAND_2"/>
    <property type="match status" value="3"/>
</dbReference>
<reference evidence="11" key="1">
    <citation type="journal article" date="2015" name="PLoS Genet.">
        <title>Genome Sequence and Transcriptome Analyses of Chrysochromulina tobin: Metabolic Tools for Enhanced Algal Fitness in the Prominent Order Prymnesiales (Haptophyceae).</title>
        <authorList>
            <person name="Hovde B.T."/>
            <person name="Deodato C.R."/>
            <person name="Hunsperger H.M."/>
            <person name="Ryken S.A."/>
            <person name="Yost W."/>
            <person name="Jha R.K."/>
            <person name="Patterson J."/>
            <person name="Monnat R.J. Jr."/>
            <person name="Barlow S.B."/>
            <person name="Starkenburg S.R."/>
            <person name="Cattolico R.A."/>
        </authorList>
    </citation>
    <scope>NUCLEOTIDE SEQUENCE</scope>
    <source>
        <strain evidence="11">CCMP291</strain>
    </source>
</reference>
<evidence type="ECO:0000259" key="8">
    <source>
        <dbReference type="PROSITE" id="PS50222"/>
    </source>
</evidence>
<evidence type="ECO:0000313" key="10">
    <source>
        <dbReference type="EMBL" id="KOO32380.1"/>
    </source>
</evidence>
<keyword evidence="11" id="KW-1185">Reference proteome</keyword>